<feature type="region of interest" description="Disordered" evidence="1">
    <location>
        <begin position="1"/>
        <end position="24"/>
    </location>
</feature>
<protein>
    <submittedName>
        <fullName evidence="2">Uncharacterized protein</fullName>
    </submittedName>
</protein>
<evidence type="ECO:0000313" key="3">
    <source>
        <dbReference type="Proteomes" id="UP000196655"/>
    </source>
</evidence>
<proteinExistence type="predicted"/>
<dbReference type="RefSeq" id="WP_088150779.1">
    <property type="nucleotide sequence ID" value="NZ_NHON01000013.1"/>
</dbReference>
<dbReference type="EMBL" id="NHON01000013">
    <property type="protein sequence ID" value="OWJ67437.1"/>
    <property type="molecule type" value="Genomic_DNA"/>
</dbReference>
<organism evidence="2 3">
    <name type="scientific">Inquilinus limosus</name>
    <dbReference type="NCBI Taxonomy" id="171674"/>
    <lineage>
        <taxon>Bacteria</taxon>
        <taxon>Pseudomonadati</taxon>
        <taxon>Pseudomonadota</taxon>
        <taxon>Alphaproteobacteria</taxon>
        <taxon>Rhodospirillales</taxon>
        <taxon>Rhodospirillaceae</taxon>
        <taxon>Inquilinus</taxon>
    </lineage>
</organism>
<comment type="caution">
    <text evidence="2">The sequence shown here is derived from an EMBL/GenBank/DDBJ whole genome shotgun (WGS) entry which is preliminary data.</text>
</comment>
<evidence type="ECO:0000313" key="2">
    <source>
        <dbReference type="EMBL" id="OWJ67437.1"/>
    </source>
</evidence>
<gene>
    <name evidence="2" type="ORF">BWR60_09530</name>
</gene>
<dbReference type="AlphaFoldDB" id="A0A211ZQR5"/>
<reference evidence="3" key="1">
    <citation type="submission" date="2017-05" db="EMBL/GenBank/DDBJ databases">
        <authorList>
            <person name="Macchi M."/>
            <person name="Festa S."/>
            <person name="Coppotelli B.M."/>
            <person name="Morelli I.S."/>
        </authorList>
    </citation>
    <scope>NUCLEOTIDE SEQUENCE [LARGE SCALE GENOMIC DNA]</scope>
    <source>
        <strain evidence="3">I</strain>
    </source>
</reference>
<dbReference type="Proteomes" id="UP000196655">
    <property type="component" value="Unassembled WGS sequence"/>
</dbReference>
<accession>A0A211ZQR5</accession>
<evidence type="ECO:0000256" key="1">
    <source>
        <dbReference type="SAM" id="MobiDB-lite"/>
    </source>
</evidence>
<name>A0A211ZQR5_9PROT</name>
<sequence length="91" mass="9835">MVDGHGGRRPGAGRKPGSTTAKTREIADKALENGLTPLEYMLSVLRDDGLDHEVRMDAAKAAAPFIHPRLAAVEHSGEMTFKHEDALSDLE</sequence>
<dbReference type="OrthoDB" id="8402166at2"/>
<keyword evidence="3" id="KW-1185">Reference proteome</keyword>